<dbReference type="InterPro" id="IPR029119">
    <property type="entry name" value="MutY_C"/>
</dbReference>
<dbReference type="RefSeq" id="WP_289999598.1">
    <property type="nucleotide sequence ID" value="NZ_JAUEPH010000003.1"/>
</dbReference>
<feature type="domain" description="HhH-GPD" evidence="15">
    <location>
        <begin position="43"/>
        <end position="194"/>
    </location>
</feature>
<keyword evidence="6" id="KW-0004">4Fe-4S</keyword>
<reference evidence="16" key="1">
    <citation type="submission" date="2023-06" db="EMBL/GenBank/DDBJ databases">
        <title>Robiginitalea aurantiacus sp. nov. and Algoriphagus sediminis sp. nov., isolated from coastal sediment.</title>
        <authorList>
            <person name="Zhou Z.Y."/>
            <person name="An J."/>
            <person name="Jia Y.W."/>
            <person name="Du Z.J."/>
        </authorList>
    </citation>
    <scope>NUCLEOTIDE SEQUENCE</scope>
    <source>
        <strain evidence="16">C2-7</strain>
    </source>
</reference>
<accession>A0ABT7YCW0</accession>
<dbReference type="InterPro" id="IPR011257">
    <property type="entry name" value="DNA_glycosylase"/>
</dbReference>
<dbReference type="EMBL" id="JAUEPH010000003">
    <property type="protein sequence ID" value="MDN3204044.1"/>
    <property type="molecule type" value="Genomic_DNA"/>
</dbReference>
<evidence type="ECO:0000313" key="17">
    <source>
        <dbReference type="Proteomes" id="UP001171916"/>
    </source>
</evidence>
<evidence type="ECO:0000256" key="2">
    <source>
        <dbReference type="ARBA" id="ARBA00002933"/>
    </source>
</evidence>
<evidence type="ECO:0000256" key="14">
    <source>
        <dbReference type="RuleBase" id="RU365096"/>
    </source>
</evidence>
<evidence type="ECO:0000256" key="3">
    <source>
        <dbReference type="ARBA" id="ARBA00008343"/>
    </source>
</evidence>
<keyword evidence="11" id="KW-0411">Iron-sulfur</keyword>
<dbReference type="CDD" id="cd03431">
    <property type="entry name" value="NUDIX_DNA_Glycosylase_C-MutY"/>
    <property type="match status" value="1"/>
</dbReference>
<comment type="catalytic activity">
    <reaction evidence="1 14">
        <text>Hydrolyzes free adenine bases from 7,8-dihydro-8-oxoguanine:adenine mismatched double-stranded DNA, leaving an apurinic site.</text>
        <dbReference type="EC" id="3.2.2.31"/>
    </reaction>
</comment>
<evidence type="ECO:0000256" key="1">
    <source>
        <dbReference type="ARBA" id="ARBA00000843"/>
    </source>
</evidence>
<sequence>MSKKLPDNQAFSKLIINWYRDNPRDLPWRDTQDPYIIWLSEIILQQTRVAQGMPYFYKFSEAYPTVKDLAMAPEEEVLRLWQGLGYYSRARNLHFCAKQIWFELGGNFPDNYKDLLKLKGVGSYTASAISSFAFGEAKAVVDGNVFRVLSRFFGIQTDIATGKAKKEFEALANSLIPKENPGEFNQAMMDFGSRQCTPRNPDCEACPLNGSCFAFKNDLIQVLPIKIKKTKVKERKIHYLVLKCGENWVWKKRSTGDIWAGLYDFPTEEIKSILDKYAELKTKEFIPPQKEYLHLLSHQRLKVQFSEIRLESSAQDHLKKLCEEQELAMVEEDKIDYLAKPKLIVNYLKDQGI</sequence>
<keyword evidence="13 14" id="KW-0326">Glycosidase</keyword>
<comment type="cofactor">
    <cofactor evidence="14">
        <name>[4Fe-4S] cluster</name>
        <dbReference type="ChEBI" id="CHEBI:49883"/>
    </cofactor>
    <text evidence="14">Binds 1 [4Fe-4S] cluster.</text>
</comment>
<dbReference type="SMART" id="SM00478">
    <property type="entry name" value="ENDO3c"/>
    <property type="match status" value="1"/>
</dbReference>
<evidence type="ECO:0000256" key="13">
    <source>
        <dbReference type="ARBA" id="ARBA00023295"/>
    </source>
</evidence>
<keyword evidence="8 14" id="KW-0227">DNA damage</keyword>
<evidence type="ECO:0000256" key="7">
    <source>
        <dbReference type="ARBA" id="ARBA00022723"/>
    </source>
</evidence>
<dbReference type="InterPro" id="IPR003651">
    <property type="entry name" value="Endonuclease3_FeS-loop_motif"/>
</dbReference>
<dbReference type="Pfam" id="PF00633">
    <property type="entry name" value="HHH"/>
    <property type="match status" value="1"/>
</dbReference>
<evidence type="ECO:0000256" key="10">
    <source>
        <dbReference type="ARBA" id="ARBA00023004"/>
    </source>
</evidence>
<dbReference type="Proteomes" id="UP001171916">
    <property type="component" value="Unassembled WGS sequence"/>
</dbReference>
<gene>
    <name evidence="16" type="primary">mutY</name>
    <name evidence="16" type="ORF">QVH07_07780</name>
</gene>
<dbReference type="InterPro" id="IPR005760">
    <property type="entry name" value="A/G_AdeGlyc_MutY"/>
</dbReference>
<proteinExistence type="inferred from homology"/>
<keyword evidence="10 14" id="KW-0408">Iron</keyword>
<dbReference type="InterPro" id="IPR023170">
    <property type="entry name" value="HhH_base_excis_C"/>
</dbReference>
<keyword evidence="12" id="KW-0234">DNA repair</keyword>
<dbReference type="Gene3D" id="1.10.1670.10">
    <property type="entry name" value="Helix-hairpin-Helix base-excision DNA repair enzymes (C-terminal)"/>
    <property type="match status" value="1"/>
</dbReference>
<dbReference type="Pfam" id="PF00730">
    <property type="entry name" value="HhH-GPD"/>
    <property type="match status" value="1"/>
</dbReference>
<dbReference type="InterPro" id="IPR003265">
    <property type="entry name" value="HhH-GPD_domain"/>
</dbReference>
<evidence type="ECO:0000256" key="9">
    <source>
        <dbReference type="ARBA" id="ARBA00022801"/>
    </source>
</evidence>
<evidence type="ECO:0000256" key="5">
    <source>
        <dbReference type="ARBA" id="ARBA00022023"/>
    </source>
</evidence>
<comment type="caution">
    <text evidence="16">The sequence shown here is derived from an EMBL/GenBank/DDBJ whole genome shotgun (WGS) entry which is preliminary data.</text>
</comment>
<keyword evidence="7" id="KW-0479">Metal-binding</keyword>
<protein>
    <recommendedName>
        <fullName evidence="5 14">Adenine DNA glycosylase</fullName>
        <ecNumber evidence="4 14">3.2.2.31</ecNumber>
    </recommendedName>
</protein>
<dbReference type="InterPro" id="IPR015797">
    <property type="entry name" value="NUDIX_hydrolase-like_dom_sf"/>
</dbReference>
<dbReference type="EC" id="3.2.2.31" evidence="4 14"/>
<evidence type="ECO:0000256" key="11">
    <source>
        <dbReference type="ARBA" id="ARBA00023014"/>
    </source>
</evidence>
<dbReference type="NCBIfam" id="TIGR01084">
    <property type="entry name" value="mutY"/>
    <property type="match status" value="1"/>
</dbReference>
<dbReference type="Pfam" id="PF10576">
    <property type="entry name" value="EndIII_4Fe-2S"/>
    <property type="match status" value="1"/>
</dbReference>
<dbReference type="SUPFAM" id="SSF48150">
    <property type="entry name" value="DNA-glycosylase"/>
    <property type="match status" value="1"/>
</dbReference>
<dbReference type="PANTHER" id="PTHR42944:SF1">
    <property type="entry name" value="ADENINE DNA GLYCOSYLASE"/>
    <property type="match status" value="1"/>
</dbReference>
<evidence type="ECO:0000259" key="15">
    <source>
        <dbReference type="SMART" id="SM00478"/>
    </source>
</evidence>
<name>A0ABT7YCW0_9BACT</name>
<organism evidence="16 17">
    <name type="scientific">Algoriphagus sediminis</name>
    <dbReference type="NCBI Taxonomy" id="3057113"/>
    <lineage>
        <taxon>Bacteria</taxon>
        <taxon>Pseudomonadati</taxon>
        <taxon>Bacteroidota</taxon>
        <taxon>Cytophagia</taxon>
        <taxon>Cytophagales</taxon>
        <taxon>Cyclobacteriaceae</taxon>
        <taxon>Algoriphagus</taxon>
    </lineage>
</organism>
<dbReference type="Gene3D" id="3.90.79.10">
    <property type="entry name" value="Nucleoside Triphosphate Pyrophosphohydrolase"/>
    <property type="match status" value="1"/>
</dbReference>
<dbReference type="Pfam" id="PF14815">
    <property type="entry name" value="NUDIX_4"/>
    <property type="match status" value="1"/>
</dbReference>
<comment type="similarity">
    <text evidence="3 14">Belongs to the Nth/MutY family.</text>
</comment>
<dbReference type="PANTHER" id="PTHR42944">
    <property type="entry name" value="ADENINE DNA GLYCOSYLASE"/>
    <property type="match status" value="1"/>
</dbReference>
<evidence type="ECO:0000256" key="6">
    <source>
        <dbReference type="ARBA" id="ARBA00022485"/>
    </source>
</evidence>
<evidence type="ECO:0000256" key="12">
    <source>
        <dbReference type="ARBA" id="ARBA00023204"/>
    </source>
</evidence>
<dbReference type="Gene3D" id="1.10.340.30">
    <property type="entry name" value="Hypothetical protein, domain 2"/>
    <property type="match status" value="1"/>
</dbReference>
<dbReference type="InterPro" id="IPR000445">
    <property type="entry name" value="HhH_motif"/>
</dbReference>
<comment type="function">
    <text evidence="2">Adenine glycosylase active on G-A mispairs. MutY also corrects error-prone DNA synthesis past GO lesions which are due to the oxidatively damaged form of guanine: 7,8-dihydro-8-oxoguanine (8-oxo-dGTP).</text>
</comment>
<evidence type="ECO:0000256" key="8">
    <source>
        <dbReference type="ARBA" id="ARBA00022763"/>
    </source>
</evidence>
<evidence type="ECO:0000313" key="16">
    <source>
        <dbReference type="EMBL" id="MDN3204044.1"/>
    </source>
</evidence>
<dbReference type="InterPro" id="IPR044298">
    <property type="entry name" value="MIG/MutY"/>
</dbReference>
<dbReference type="SUPFAM" id="SSF55811">
    <property type="entry name" value="Nudix"/>
    <property type="match status" value="1"/>
</dbReference>
<keyword evidence="17" id="KW-1185">Reference proteome</keyword>
<dbReference type="CDD" id="cd00056">
    <property type="entry name" value="ENDO3c"/>
    <property type="match status" value="1"/>
</dbReference>
<keyword evidence="9" id="KW-0378">Hydrolase</keyword>
<evidence type="ECO:0000256" key="4">
    <source>
        <dbReference type="ARBA" id="ARBA00012045"/>
    </source>
</evidence>